<evidence type="ECO:0000313" key="1">
    <source>
        <dbReference type="EMBL" id="GAV67167.1"/>
    </source>
</evidence>
<dbReference type="InParanoid" id="A0A1Q3BGM1"/>
<dbReference type="STRING" id="3775.A0A1Q3BGM1"/>
<dbReference type="SUPFAM" id="SSF56112">
    <property type="entry name" value="Protein kinase-like (PK-like)"/>
    <property type="match status" value="1"/>
</dbReference>
<dbReference type="AlphaFoldDB" id="A0A1Q3BGM1"/>
<dbReference type="OrthoDB" id="4062651at2759"/>
<evidence type="ECO:0008006" key="3">
    <source>
        <dbReference type="Google" id="ProtNLM"/>
    </source>
</evidence>
<dbReference type="EMBL" id="BDDD01000524">
    <property type="protein sequence ID" value="GAV67167.1"/>
    <property type="molecule type" value="Genomic_DNA"/>
</dbReference>
<evidence type="ECO:0000313" key="2">
    <source>
        <dbReference type="Proteomes" id="UP000187406"/>
    </source>
</evidence>
<accession>A0A1Q3BGM1</accession>
<proteinExistence type="predicted"/>
<organism evidence="1 2">
    <name type="scientific">Cephalotus follicularis</name>
    <name type="common">Albany pitcher plant</name>
    <dbReference type="NCBI Taxonomy" id="3775"/>
    <lineage>
        <taxon>Eukaryota</taxon>
        <taxon>Viridiplantae</taxon>
        <taxon>Streptophyta</taxon>
        <taxon>Embryophyta</taxon>
        <taxon>Tracheophyta</taxon>
        <taxon>Spermatophyta</taxon>
        <taxon>Magnoliopsida</taxon>
        <taxon>eudicotyledons</taxon>
        <taxon>Gunneridae</taxon>
        <taxon>Pentapetalae</taxon>
        <taxon>rosids</taxon>
        <taxon>fabids</taxon>
        <taxon>Oxalidales</taxon>
        <taxon>Cephalotaceae</taxon>
        <taxon>Cephalotus</taxon>
    </lineage>
</organism>
<comment type="caution">
    <text evidence="1">The sequence shown here is derived from an EMBL/GenBank/DDBJ whole genome shotgun (WGS) entry which is preliminary data.</text>
</comment>
<dbReference type="Gene3D" id="1.10.510.10">
    <property type="entry name" value="Transferase(Phosphotransferase) domain 1"/>
    <property type="match status" value="1"/>
</dbReference>
<keyword evidence="2" id="KW-1185">Reference proteome</keyword>
<dbReference type="InterPro" id="IPR011009">
    <property type="entry name" value="Kinase-like_dom_sf"/>
</dbReference>
<protein>
    <recommendedName>
        <fullName evidence="3">Pkinase_Tyr domain-containing protein</fullName>
    </recommendedName>
</protein>
<sequence>MHYGAIIGGIVNNTLRPPVPSFCDHEWRFLMEQCWAPDPVGRQSLTEITKRLRNMSTACQTKPHSHQLQNQGLK</sequence>
<reference evidence="2" key="1">
    <citation type="submission" date="2016-04" db="EMBL/GenBank/DDBJ databases">
        <title>Cephalotus genome sequencing.</title>
        <authorList>
            <person name="Fukushima K."/>
            <person name="Hasebe M."/>
            <person name="Fang X."/>
        </authorList>
    </citation>
    <scope>NUCLEOTIDE SEQUENCE [LARGE SCALE GENOMIC DNA]</scope>
    <source>
        <strain evidence="2">cv. St1</strain>
    </source>
</reference>
<name>A0A1Q3BGM1_CEPFO</name>
<gene>
    <name evidence="1" type="ORF">CFOL_v3_10676</name>
</gene>
<dbReference type="Proteomes" id="UP000187406">
    <property type="component" value="Unassembled WGS sequence"/>
</dbReference>